<gene>
    <name evidence="6" type="primary">LOC106176626</name>
</gene>
<dbReference type="PANTHER" id="PTHR33562">
    <property type="entry name" value="ATILLA, ISOFORM B-RELATED-RELATED"/>
    <property type="match status" value="1"/>
</dbReference>
<accession>A0A1S3JWW2</accession>
<evidence type="ECO:0000256" key="4">
    <source>
        <dbReference type="SAM" id="SignalP"/>
    </source>
</evidence>
<sequence>MNTLTILFTLAAMLATCTAFTCYTCTSVLNSGCDGAFTVSNPSSLSGNCTTACYKATTTVDTFLGSSTTYTRGCASTTPTSFTCSSSTAGISGLASGSTESCYCNTDNCNSASNLLPSIVQIVTIVAAALFFQKF</sequence>
<dbReference type="Pfam" id="PF17064">
    <property type="entry name" value="QVR"/>
    <property type="match status" value="1"/>
</dbReference>
<dbReference type="KEGG" id="lak:106176626"/>
<keyword evidence="3" id="KW-1133">Transmembrane helix</keyword>
<keyword evidence="5" id="KW-1185">Reference proteome</keyword>
<dbReference type="GeneID" id="106176626"/>
<evidence type="ECO:0000313" key="5">
    <source>
        <dbReference type="Proteomes" id="UP000085678"/>
    </source>
</evidence>
<dbReference type="RefSeq" id="XP_013414546.1">
    <property type="nucleotide sequence ID" value="XM_013559092.1"/>
</dbReference>
<dbReference type="GO" id="GO:0030431">
    <property type="term" value="P:sleep"/>
    <property type="evidence" value="ECO:0007669"/>
    <property type="project" value="InterPro"/>
</dbReference>
<proteinExistence type="predicted"/>
<dbReference type="Proteomes" id="UP000085678">
    <property type="component" value="Unplaced"/>
</dbReference>
<evidence type="ECO:0000313" key="6">
    <source>
        <dbReference type="RefSeq" id="XP_013414546.1"/>
    </source>
</evidence>
<organism evidence="5 6">
    <name type="scientific">Lingula anatina</name>
    <name type="common">Brachiopod</name>
    <name type="synonym">Lingula unguis</name>
    <dbReference type="NCBI Taxonomy" id="7574"/>
    <lineage>
        <taxon>Eukaryota</taxon>
        <taxon>Metazoa</taxon>
        <taxon>Spiralia</taxon>
        <taxon>Lophotrochozoa</taxon>
        <taxon>Brachiopoda</taxon>
        <taxon>Linguliformea</taxon>
        <taxon>Lingulata</taxon>
        <taxon>Lingulida</taxon>
        <taxon>Linguloidea</taxon>
        <taxon>Lingulidae</taxon>
        <taxon>Lingula</taxon>
    </lineage>
</organism>
<protein>
    <submittedName>
        <fullName evidence="6">Uncharacterized protein LOC106176626</fullName>
    </submittedName>
</protein>
<evidence type="ECO:0000256" key="3">
    <source>
        <dbReference type="SAM" id="Phobius"/>
    </source>
</evidence>
<evidence type="ECO:0000256" key="2">
    <source>
        <dbReference type="ARBA" id="ARBA00023180"/>
    </source>
</evidence>
<keyword evidence="1 4" id="KW-0732">Signal</keyword>
<name>A0A1S3JWW2_LINAN</name>
<feature type="chain" id="PRO_5021265804" evidence="4">
    <location>
        <begin position="20"/>
        <end position="135"/>
    </location>
</feature>
<evidence type="ECO:0000256" key="1">
    <source>
        <dbReference type="ARBA" id="ARBA00022729"/>
    </source>
</evidence>
<dbReference type="InParanoid" id="A0A1S3JWW2"/>
<dbReference type="AlphaFoldDB" id="A0A1S3JWW2"/>
<keyword evidence="2" id="KW-0325">Glycoprotein</keyword>
<dbReference type="InterPro" id="IPR050975">
    <property type="entry name" value="Sleep_regulator"/>
</dbReference>
<reference evidence="6" key="1">
    <citation type="submission" date="2025-08" db="UniProtKB">
        <authorList>
            <consortium name="RefSeq"/>
        </authorList>
    </citation>
    <scope>IDENTIFICATION</scope>
    <source>
        <tissue evidence="6">Gonads</tissue>
    </source>
</reference>
<feature type="transmembrane region" description="Helical" evidence="3">
    <location>
        <begin position="115"/>
        <end position="132"/>
    </location>
</feature>
<dbReference type="GO" id="GO:0032222">
    <property type="term" value="P:regulation of synaptic transmission, cholinergic"/>
    <property type="evidence" value="ECO:0007669"/>
    <property type="project" value="InterPro"/>
</dbReference>
<keyword evidence="3" id="KW-0812">Transmembrane</keyword>
<feature type="signal peptide" evidence="4">
    <location>
        <begin position="1"/>
        <end position="19"/>
    </location>
</feature>
<dbReference type="InterPro" id="IPR031424">
    <property type="entry name" value="QVR-like"/>
</dbReference>
<keyword evidence="3" id="KW-0472">Membrane</keyword>